<keyword evidence="4" id="KW-0560">Oxidoreductase</keyword>
<dbReference type="EMBL" id="ML987190">
    <property type="protein sequence ID" value="KAF2255466.1"/>
    <property type="molecule type" value="Genomic_DNA"/>
</dbReference>
<dbReference type="Gene3D" id="2.60.120.620">
    <property type="entry name" value="q2cbj1_9rhob like domain"/>
    <property type="match status" value="1"/>
</dbReference>
<evidence type="ECO:0000259" key="6">
    <source>
        <dbReference type="PROSITE" id="PS51471"/>
    </source>
</evidence>
<dbReference type="RefSeq" id="XP_033690470.1">
    <property type="nucleotide sequence ID" value="XM_033825565.1"/>
</dbReference>
<dbReference type="FunFam" id="2.60.120.620:FF:000027">
    <property type="entry name" value="Oxidoreductase, 2OG-Fe(II) oxygenase family family"/>
    <property type="match status" value="1"/>
</dbReference>
<dbReference type="OrthoDB" id="420380at2759"/>
<dbReference type="GO" id="GO:0005783">
    <property type="term" value="C:endoplasmic reticulum"/>
    <property type="evidence" value="ECO:0007669"/>
    <property type="project" value="TreeGrafter"/>
</dbReference>
<evidence type="ECO:0000256" key="3">
    <source>
        <dbReference type="ARBA" id="ARBA00022964"/>
    </source>
</evidence>
<evidence type="ECO:0000256" key="2">
    <source>
        <dbReference type="ARBA" id="ARBA00022723"/>
    </source>
</evidence>
<keyword evidence="8" id="KW-1185">Reference proteome</keyword>
<dbReference type="GO" id="GO:0031418">
    <property type="term" value="F:L-ascorbic acid binding"/>
    <property type="evidence" value="ECO:0007669"/>
    <property type="project" value="InterPro"/>
</dbReference>
<dbReference type="SMART" id="SM00702">
    <property type="entry name" value="P4Hc"/>
    <property type="match status" value="1"/>
</dbReference>
<dbReference type="PROSITE" id="PS51471">
    <property type="entry name" value="FE2OG_OXY"/>
    <property type="match status" value="1"/>
</dbReference>
<sequence>MSARSSSFSLGTLVQYAFLAVLAYVLAGAPLLSILSSSDGRREIDRPRNVEISKEKLESLVIPEGNLTCGEHAYRGVYVLSREPLVVYIEGFLTEDECGHVVELSEPLFTPSTVWTSGHERLDPSVRLSEKARVSRDNVVQCIEERARTFQGWRPYVFVERLWAQRYGPGGHYSYHYDWSTATRHAGRVSSFMVWLDADCTGGGTRFPRLTRPGDKSWCRFVECEGEGDFGEEEGQGVTFKPIKGNAVFWENMRSDGTGYEESWHAGLPVKSGTKIGLNIWSWYQEGYDPHAQEQETSSGP</sequence>
<organism evidence="7 8">
    <name type="scientific">Trematosphaeria pertusa</name>
    <dbReference type="NCBI Taxonomy" id="390896"/>
    <lineage>
        <taxon>Eukaryota</taxon>
        <taxon>Fungi</taxon>
        <taxon>Dikarya</taxon>
        <taxon>Ascomycota</taxon>
        <taxon>Pezizomycotina</taxon>
        <taxon>Dothideomycetes</taxon>
        <taxon>Pleosporomycetidae</taxon>
        <taxon>Pleosporales</taxon>
        <taxon>Massarineae</taxon>
        <taxon>Trematosphaeriaceae</taxon>
        <taxon>Trematosphaeria</taxon>
    </lineage>
</organism>
<dbReference type="GO" id="GO:0005506">
    <property type="term" value="F:iron ion binding"/>
    <property type="evidence" value="ECO:0007669"/>
    <property type="project" value="InterPro"/>
</dbReference>
<reference evidence="7" key="1">
    <citation type="journal article" date="2020" name="Stud. Mycol.">
        <title>101 Dothideomycetes genomes: a test case for predicting lifestyles and emergence of pathogens.</title>
        <authorList>
            <person name="Haridas S."/>
            <person name="Albert R."/>
            <person name="Binder M."/>
            <person name="Bloem J."/>
            <person name="Labutti K."/>
            <person name="Salamov A."/>
            <person name="Andreopoulos B."/>
            <person name="Baker S."/>
            <person name="Barry K."/>
            <person name="Bills G."/>
            <person name="Bluhm B."/>
            <person name="Cannon C."/>
            <person name="Castanera R."/>
            <person name="Culley D."/>
            <person name="Daum C."/>
            <person name="Ezra D."/>
            <person name="Gonzalez J."/>
            <person name="Henrissat B."/>
            <person name="Kuo A."/>
            <person name="Liang C."/>
            <person name="Lipzen A."/>
            <person name="Lutzoni F."/>
            <person name="Magnuson J."/>
            <person name="Mondo S."/>
            <person name="Nolan M."/>
            <person name="Ohm R."/>
            <person name="Pangilinan J."/>
            <person name="Park H.-J."/>
            <person name="Ramirez L."/>
            <person name="Alfaro M."/>
            <person name="Sun H."/>
            <person name="Tritt A."/>
            <person name="Yoshinaga Y."/>
            <person name="Zwiers L.-H."/>
            <person name="Turgeon B."/>
            <person name="Goodwin S."/>
            <person name="Spatafora J."/>
            <person name="Crous P."/>
            <person name="Grigoriev I."/>
        </authorList>
    </citation>
    <scope>NUCLEOTIDE SEQUENCE</scope>
    <source>
        <strain evidence="7">CBS 122368</strain>
    </source>
</reference>
<evidence type="ECO:0000256" key="4">
    <source>
        <dbReference type="ARBA" id="ARBA00023002"/>
    </source>
</evidence>
<dbReference type="PANTHER" id="PTHR10869:SF246">
    <property type="entry name" value="TRANSMEMBRANE PROLYL 4-HYDROXYLASE"/>
    <property type="match status" value="1"/>
</dbReference>
<dbReference type="GeneID" id="54578895"/>
<dbReference type="GO" id="GO:0004656">
    <property type="term" value="F:procollagen-proline 4-dioxygenase activity"/>
    <property type="evidence" value="ECO:0007669"/>
    <property type="project" value="TreeGrafter"/>
</dbReference>
<dbReference type="Pfam" id="PF13640">
    <property type="entry name" value="2OG-FeII_Oxy_3"/>
    <property type="match status" value="1"/>
</dbReference>
<evidence type="ECO:0000256" key="1">
    <source>
        <dbReference type="ARBA" id="ARBA00001961"/>
    </source>
</evidence>
<dbReference type="InterPro" id="IPR044862">
    <property type="entry name" value="Pro_4_hyd_alph_FE2OG_OXY"/>
</dbReference>
<evidence type="ECO:0000313" key="7">
    <source>
        <dbReference type="EMBL" id="KAF2255466.1"/>
    </source>
</evidence>
<keyword evidence="2" id="KW-0479">Metal-binding</keyword>
<dbReference type="InterPro" id="IPR045054">
    <property type="entry name" value="P4HA-like"/>
</dbReference>
<gene>
    <name evidence="7" type="ORF">BU26DRAFT_476362</name>
</gene>
<dbReference type="InterPro" id="IPR005123">
    <property type="entry name" value="Oxoglu/Fe-dep_dioxygenase_dom"/>
</dbReference>
<proteinExistence type="predicted"/>
<comment type="cofactor">
    <cofactor evidence="1">
        <name>L-ascorbate</name>
        <dbReference type="ChEBI" id="CHEBI:38290"/>
    </cofactor>
</comment>
<dbReference type="AlphaFoldDB" id="A0A6A6IYQ1"/>
<keyword evidence="3" id="KW-0223">Dioxygenase</keyword>
<keyword evidence="5" id="KW-0408">Iron</keyword>
<accession>A0A6A6IYQ1</accession>
<name>A0A6A6IYQ1_9PLEO</name>
<dbReference type="PANTHER" id="PTHR10869">
    <property type="entry name" value="PROLYL 4-HYDROXYLASE ALPHA SUBUNIT"/>
    <property type="match status" value="1"/>
</dbReference>
<dbReference type="Proteomes" id="UP000800094">
    <property type="component" value="Unassembled WGS sequence"/>
</dbReference>
<protein>
    <recommendedName>
        <fullName evidence="6">Fe2OG dioxygenase domain-containing protein</fullName>
    </recommendedName>
</protein>
<dbReference type="InterPro" id="IPR006620">
    <property type="entry name" value="Pro_4_hyd_alph"/>
</dbReference>
<evidence type="ECO:0000313" key="8">
    <source>
        <dbReference type="Proteomes" id="UP000800094"/>
    </source>
</evidence>
<feature type="domain" description="Fe2OG dioxygenase" evidence="6">
    <location>
        <begin position="157"/>
        <end position="286"/>
    </location>
</feature>
<evidence type="ECO:0000256" key="5">
    <source>
        <dbReference type="ARBA" id="ARBA00023004"/>
    </source>
</evidence>